<organism evidence="2 3">
    <name type="scientific">Candidatus Desulfovibrio intestinavium</name>
    <dbReference type="NCBI Taxonomy" id="2838534"/>
    <lineage>
        <taxon>Bacteria</taxon>
        <taxon>Pseudomonadati</taxon>
        <taxon>Thermodesulfobacteriota</taxon>
        <taxon>Desulfovibrionia</taxon>
        <taxon>Desulfovibrionales</taxon>
        <taxon>Desulfovibrionaceae</taxon>
        <taxon>Desulfovibrio</taxon>
    </lineage>
</organism>
<proteinExistence type="predicted"/>
<evidence type="ECO:0000313" key="3">
    <source>
        <dbReference type="Proteomes" id="UP000823821"/>
    </source>
</evidence>
<keyword evidence="2" id="KW-0378">Hydrolase</keyword>
<gene>
    <name evidence="2" type="ORF">H9784_06990</name>
</gene>
<feature type="domain" description="AB hydrolase-1" evidence="1">
    <location>
        <begin position="2"/>
        <end position="255"/>
    </location>
</feature>
<dbReference type="AlphaFoldDB" id="A0A9D2HP24"/>
<dbReference type="Pfam" id="PF12697">
    <property type="entry name" value="Abhydrolase_6"/>
    <property type="match status" value="1"/>
</dbReference>
<accession>A0A9D2HP24</accession>
<dbReference type="Proteomes" id="UP000823821">
    <property type="component" value="Unassembled WGS sequence"/>
</dbReference>
<name>A0A9D2HP24_9BACT</name>
<sequence>MLFLPGTMLCPLQYRCVLQALYEQGFSVAALHFSAHGASRHVWRLRLHDLLQDAQAASRWLHAHAGGPIVLCGHSQGGILTLALACGGSCPQGEASVAFAPLSDMAAFFAVCAVFPQHDELLSLTRFAPFAGQRARLAQAARALAHRLPGLPVPLPCYLSPYRLLAGMQRPDLPLAGRRLSYPLALLSDLLALRIRESTTHPFFLLGARDDALFRPALLERTLERLAAPRKELYLLPSGGHMLLMQRESAQACAAFLDRRCRELGLPHHALHPLAKE</sequence>
<dbReference type="Gene3D" id="3.40.50.1820">
    <property type="entry name" value="alpha/beta hydrolase"/>
    <property type="match status" value="1"/>
</dbReference>
<protein>
    <submittedName>
        <fullName evidence="2">Alpha/beta hydrolase</fullName>
    </submittedName>
</protein>
<dbReference type="SUPFAM" id="SSF53474">
    <property type="entry name" value="alpha/beta-Hydrolases"/>
    <property type="match status" value="1"/>
</dbReference>
<comment type="caution">
    <text evidence="2">The sequence shown here is derived from an EMBL/GenBank/DDBJ whole genome shotgun (WGS) entry which is preliminary data.</text>
</comment>
<evidence type="ECO:0000313" key="2">
    <source>
        <dbReference type="EMBL" id="HJA79294.1"/>
    </source>
</evidence>
<reference evidence="2" key="1">
    <citation type="journal article" date="2021" name="PeerJ">
        <title>Extensive microbial diversity within the chicken gut microbiome revealed by metagenomics and culture.</title>
        <authorList>
            <person name="Gilroy R."/>
            <person name="Ravi A."/>
            <person name="Getino M."/>
            <person name="Pursley I."/>
            <person name="Horton D.L."/>
            <person name="Alikhan N.F."/>
            <person name="Baker D."/>
            <person name="Gharbi K."/>
            <person name="Hall N."/>
            <person name="Watson M."/>
            <person name="Adriaenssens E.M."/>
            <person name="Foster-Nyarko E."/>
            <person name="Jarju S."/>
            <person name="Secka A."/>
            <person name="Antonio M."/>
            <person name="Oren A."/>
            <person name="Chaudhuri R.R."/>
            <person name="La Ragione R."/>
            <person name="Hildebrand F."/>
            <person name="Pallen M.J."/>
        </authorList>
    </citation>
    <scope>NUCLEOTIDE SEQUENCE</scope>
    <source>
        <strain evidence="2">5032</strain>
    </source>
</reference>
<reference evidence="2" key="2">
    <citation type="submission" date="2021-04" db="EMBL/GenBank/DDBJ databases">
        <authorList>
            <person name="Gilroy R."/>
        </authorList>
    </citation>
    <scope>NUCLEOTIDE SEQUENCE</scope>
    <source>
        <strain evidence="2">5032</strain>
    </source>
</reference>
<dbReference type="InterPro" id="IPR029058">
    <property type="entry name" value="AB_hydrolase_fold"/>
</dbReference>
<dbReference type="GO" id="GO:0016787">
    <property type="term" value="F:hydrolase activity"/>
    <property type="evidence" value="ECO:0007669"/>
    <property type="project" value="UniProtKB-KW"/>
</dbReference>
<dbReference type="InterPro" id="IPR000073">
    <property type="entry name" value="AB_hydrolase_1"/>
</dbReference>
<evidence type="ECO:0000259" key="1">
    <source>
        <dbReference type="Pfam" id="PF12697"/>
    </source>
</evidence>
<dbReference type="EMBL" id="DWZD01000040">
    <property type="protein sequence ID" value="HJA79294.1"/>
    <property type="molecule type" value="Genomic_DNA"/>
</dbReference>